<reference evidence="3" key="2">
    <citation type="submission" date="2016-01" db="EMBL/GenBank/DDBJ databases">
        <authorList>
            <person name="Oliw E.H."/>
        </authorList>
    </citation>
    <scope>NUCLEOTIDE SEQUENCE</scope>
    <source>
        <strain evidence="3">1</strain>
    </source>
</reference>
<reference evidence="4" key="1">
    <citation type="submission" date="2016-01" db="EMBL/GenBank/DDBJ databases">
        <authorList>
            <person name="Vorgias C.E."/>
        </authorList>
    </citation>
    <scope>NUCLEOTIDE SEQUENCE [LARGE SCALE GENOMIC DNA]</scope>
</reference>
<sequence>MNLMKKAFEEAMGNPKMRRKLKVKAVLSLILVVGFLGVVFITVGTIIATKTGSFMGMTRLDFLQLRARYGLFMMVLIFLHILMNREILKLEAKLLFS</sequence>
<keyword evidence="5" id="KW-1185">Reference proteome</keyword>
<feature type="transmembrane region" description="Helical" evidence="1">
    <location>
        <begin position="67"/>
        <end position="83"/>
    </location>
</feature>
<evidence type="ECO:0008006" key="6">
    <source>
        <dbReference type="Google" id="ProtNLM"/>
    </source>
</evidence>
<dbReference type="GeneID" id="33322300"/>
<keyword evidence="1" id="KW-0472">Membrane</keyword>
<dbReference type="Proteomes" id="UP000250189">
    <property type="component" value="Chromosome"/>
</dbReference>
<dbReference type="KEGG" id="tch:CHITON_1522"/>
<reference evidence="2 5" key="3">
    <citation type="submission" date="2016-04" db="EMBL/GenBank/DDBJ databases">
        <title>Complete genome sequence of Thermococcus chitonophagus type strain GC74.</title>
        <authorList>
            <person name="Oger P.M."/>
        </authorList>
    </citation>
    <scope>NUCLEOTIDE SEQUENCE [LARGE SCALE GENOMIC DNA]</scope>
    <source>
        <strain evidence="2 5">GC74</strain>
    </source>
</reference>
<dbReference type="EMBL" id="LN999010">
    <property type="protein sequence ID" value="CUX78301.1"/>
    <property type="molecule type" value="Genomic_DNA"/>
</dbReference>
<keyword evidence="1" id="KW-1133">Transmembrane helix</keyword>
<evidence type="ECO:0000256" key="1">
    <source>
        <dbReference type="SAM" id="Phobius"/>
    </source>
</evidence>
<proteinExistence type="predicted"/>
<organism evidence="3 4">
    <name type="scientific">Thermococcus chitonophagus</name>
    <dbReference type="NCBI Taxonomy" id="54262"/>
    <lineage>
        <taxon>Archaea</taxon>
        <taxon>Methanobacteriati</taxon>
        <taxon>Methanobacteriota</taxon>
        <taxon>Thermococci</taxon>
        <taxon>Thermococcales</taxon>
        <taxon>Thermococcaceae</taxon>
        <taxon>Thermococcus</taxon>
    </lineage>
</organism>
<name>A0A160VWH2_9EURY</name>
<dbReference type="AlphaFoldDB" id="A0A160VWH2"/>
<dbReference type="STRING" id="54262.CHITON_1522"/>
<dbReference type="EMBL" id="CP015193">
    <property type="protein sequence ID" value="ASJ16828.1"/>
    <property type="molecule type" value="Genomic_DNA"/>
</dbReference>
<gene>
    <name evidence="2" type="ORF">A3L04_06935</name>
    <name evidence="3" type="ORF">CHITON_1522</name>
</gene>
<evidence type="ECO:0000313" key="2">
    <source>
        <dbReference type="EMBL" id="ASJ16828.1"/>
    </source>
</evidence>
<protein>
    <recommendedName>
        <fullName evidence="6">DUF4405 domain-containing protein</fullName>
    </recommendedName>
</protein>
<feature type="transmembrane region" description="Helical" evidence="1">
    <location>
        <begin position="21"/>
        <end position="47"/>
    </location>
</feature>
<accession>A0A160VWH2</accession>
<evidence type="ECO:0000313" key="4">
    <source>
        <dbReference type="Proteomes" id="UP000093069"/>
    </source>
</evidence>
<dbReference type="RefSeq" id="WP_068578236.1">
    <property type="nucleotide sequence ID" value="NZ_CP015193.1"/>
</dbReference>
<evidence type="ECO:0000313" key="3">
    <source>
        <dbReference type="EMBL" id="CUX78301.1"/>
    </source>
</evidence>
<keyword evidence="1" id="KW-0812">Transmembrane</keyword>
<evidence type="ECO:0000313" key="5">
    <source>
        <dbReference type="Proteomes" id="UP000250189"/>
    </source>
</evidence>
<dbReference type="OrthoDB" id="99931at2157"/>
<dbReference type="Proteomes" id="UP000093069">
    <property type="component" value="Chromosome I"/>
</dbReference>